<dbReference type="Gene3D" id="3.90.640.10">
    <property type="entry name" value="Actin, Chain A, domain 4"/>
    <property type="match status" value="1"/>
</dbReference>
<dbReference type="PROSITE" id="PS00329">
    <property type="entry name" value="HSP70_2"/>
    <property type="match status" value="1"/>
</dbReference>
<dbReference type="PROSITE" id="PS01036">
    <property type="entry name" value="HSP70_3"/>
    <property type="match status" value="1"/>
</dbReference>
<feature type="compositionally biased region" description="Acidic residues" evidence="10">
    <location>
        <begin position="605"/>
        <end position="621"/>
    </location>
</feature>
<evidence type="ECO:0000313" key="11">
    <source>
        <dbReference type="EMBL" id="NJP49851.1"/>
    </source>
</evidence>
<keyword evidence="4 7" id="KW-0067">ATP-binding</keyword>
<comment type="caution">
    <text evidence="11">The sequence shown here is derived from an EMBL/GenBank/DDBJ whole genome shotgun (WGS) entry which is preliminary data.</text>
</comment>
<evidence type="ECO:0000256" key="3">
    <source>
        <dbReference type="ARBA" id="ARBA00022741"/>
    </source>
</evidence>
<dbReference type="NCBIfam" id="NF001413">
    <property type="entry name" value="PRK00290.1"/>
    <property type="match status" value="1"/>
</dbReference>
<evidence type="ECO:0000256" key="4">
    <source>
        <dbReference type="ARBA" id="ARBA00022840"/>
    </source>
</evidence>
<evidence type="ECO:0000256" key="10">
    <source>
        <dbReference type="SAM" id="MobiDB-lite"/>
    </source>
</evidence>
<dbReference type="InterPro" id="IPR013126">
    <property type="entry name" value="Hsp_70_fam"/>
</dbReference>
<dbReference type="PRINTS" id="PR00301">
    <property type="entry name" value="HEATSHOCK70"/>
</dbReference>
<dbReference type="InterPro" id="IPR029048">
    <property type="entry name" value="HSP70_C_sf"/>
</dbReference>
<dbReference type="CDD" id="cd10234">
    <property type="entry name" value="ASKHA_NBD_HSP70_DnaK-like"/>
    <property type="match status" value="1"/>
</dbReference>
<dbReference type="RefSeq" id="WP_167992112.1">
    <property type="nucleotide sequence ID" value="NZ_JAATEM010000006.1"/>
</dbReference>
<dbReference type="Gene3D" id="3.30.420.40">
    <property type="match status" value="2"/>
</dbReference>
<evidence type="ECO:0000313" key="12">
    <source>
        <dbReference type="Proteomes" id="UP000730591"/>
    </source>
</evidence>
<evidence type="ECO:0000256" key="6">
    <source>
        <dbReference type="ARBA" id="ARBA00023186"/>
    </source>
</evidence>
<feature type="region of interest" description="Disordered" evidence="10">
    <location>
        <begin position="576"/>
        <end position="633"/>
    </location>
</feature>
<comment type="function">
    <text evidence="7">Acts as a chaperone.</text>
</comment>
<dbReference type="InterPro" id="IPR012725">
    <property type="entry name" value="Chaperone_DnaK"/>
</dbReference>
<keyword evidence="6 7" id="KW-0143">Chaperone</keyword>
<evidence type="ECO:0000256" key="9">
    <source>
        <dbReference type="SAM" id="Coils"/>
    </source>
</evidence>
<reference evidence="11 12" key="1">
    <citation type="submission" date="2020-03" db="EMBL/GenBank/DDBJ databases">
        <title>WGS of actinomycetes isolated from Thailand.</title>
        <authorList>
            <person name="Thawai C."/>
        </authorList>
    </citation>
    <scope>NUCLEOTIDE SEQUENCE [LARGE SCALE GENOMIC DNA]</scope>
    <source>
        <strain evidence="11 12">SBST2-5</strain>
    </source>
</reference>
<comment type="similarity">
    <text evidence="1 7 8">Belongs to the heat shock protein 70 family.</text>
</comment>
<keyword evidence="2 7" id="KW-0597">Phosphoprotein</keyword>
<feature type="region of interest" description="Disordered" evidence="10">
    <location>
        <begin position="494"/>
        <end position="514"/>
    </location>
</feature>
<dbReference type="Proteomes" id="UP000730591">
    <property type="component" value="Unassembled WGS sequence"/>
</dbReference>
<feature type="coiled-coil region" evidence="9">
    <location>
        <begin position="228"/>
        <end position="255"/>
    </location>
</feature>
<dbReference type="InterPro" id="IPR018181">
    <property type="entry name" value="Heat_shock_70_CS"/>
</dbReference>
<comment type="induction">
    <text evidence="7">By stress conditions e.g. heat shock.</text>
</comment>
<evidence type="ECO:0000256" key="2">
    <source>
        <dbReference type="ARBA" id="ARBA00022553"/>
    </source>
</evidence>
<dbReference type="Pfam" id="PF00012">
    <property type="entry name" value="HSP70"/>
    <property type="match status" value="1"/>
</dbReference>
<dbReference type="InterPro" id="IPR029047">
    <property type="entry name" value="HSP70_peptide-bd_sf"/>
</dbReference>
<feature type="modified residue" description="Phosphothreonine; by autocatalysis" evidence="7">
    <location>
        <position position="179"/>
    </location>
</feature>
<feature type="compositionally biased region" description="Basic and acidic residues" evidence="10">
    <location>
        <begin position="494"/>
        <end position="510"/>
    </location>
</feature>
<keyword evidence="5 7" id="KW-0346">Stress response</keyword>
<dbReference type="Gene3D" id="1.20.1270.10">
    <property type="match status" value="1"/>
</dbReference>
<dbReference type="NCBIfam" id="TIGR02350">
    <property type="entry name" value="prok_dnaK"/>
    <property type="match status" value="1"/>
</dbReference>
<dbReference type="PANTHER" id="PTHR19375">
    <property type="entry name" value="HEAT SHOCK PROTEIN 70KDA"/>
    <property type="match status" value="1"/>
</dbReference>
<keyword evidence="12" id="KW-1185">Reference proteome</keyword>
<keyword evidence="3 7" id="KW-0547">Nucleotide-binding</keyword>
<dbReference type="SUPFAM" id="SSF100934">
    <property type="entry name" value="Heat shock protein 70kD (HSP70), C-terminal subdomain"/>
    <property type="match status" value="1"/>
</dbReference>
<dbReference type="SUPFAM" id="SSF53067">
    <property type="entry name" value="Actin-like ATPase domain"/>
    <property type="match status" value="2"/>
</dbReference>
<dbReference type="SUPFAM" id="SSF100920">
    <property type="entry name" value="Heat shock protein 70kD (HSP70), peptide-binding domain"/>
    <property type="match status" value="1"/>
</dbReference>
<name>A0ABX1A346_9ACTN</name>
<dbReference type="Gene3D" id="2.60.34.10">
    <property type="entry name" value="Substrate Binding Domain Of DNAk, Chain A, domain 1"/>
    <property type="match status" value="1"/>
</dbReference>
<proteinExistence type="evidence at transcript level"/>
<evidence type="ECO:0000256" key="5">
    <source>
        <dbReference type="ARBA" id="ARBA00023016"/>
    </source>
</evidence>
<keyword evidence="9" id="KW-0175">Coiled coil</keyword>
<dbReference type="EMBL" id="JAATEM010000006">
    <property type="protein sequence ID" value="NJP49851.1"/>
    <property type="molecule type" value="Genomic_DNA"/>
</dbReference>
<dbReference type="PROSITE" id="PS00297">
    <property type="entry name" value="HSP70_1"/>
    <property type="match status" value="1"/>
</dbReference>
<gene>
    <name evidence="7 11" type="primary">dnaK</name>
    <name evidence="11" type="ORF">HCJ93_07135</name>
</gene>
<evidence type="ECO:0000256" key="8">
    <source>
        <dbReference type="RuleBase" id="RU003322"/>
    </source>
</evidence>
<evidence type="ECO:0000256" key="1">
    <source>
        <dbReference type="ARBA" id="ARBA00007381"/>
    </source>
</evidence>
<evidence type="ECO:0000256" key="7">
    <source>
        <dbReference type="HAMAP-Rule" id="MF_00332"/>
    </source>
</evidence>
<dbReference type="InterPro" id="IPR043129">
    <property type="entry name" value="ATPase_NBD"/>
</dbReference>
<protein>
    <recommendedName>
        <fullName evidence="7">Chaperone protein DnaK</fullName>
    </recommendedName>
    <alternativeName>
        <fullName evidence="7">HSP70</fullName>
    </alternativeName>
    <alternativeName>
        <fullName evidence="7">Heat shock 70 kDa protein</fullName>
    </alternativeName>
    <alternativeName>
        <fullName evidence="7">Heat shock protein 70</fullName>
    </alternativeName>
</protein>
<sequence>MGRAVGIDLGTTNSVVAVLEGGEPTVIANAEGARTTPSVVAFAKNGEVLVGEVAKRQAVTNVERTARSVKRHMGDSAWRFPEQGSVDGTRYRAQELSARVLQKLRRDAESYLGEDVTDAVITVPAYFDDTQRQATKEAGEIAGLNVLRIINEPTAAALAYGLDKEDDHTVLVFDLGGGTFDVSLLDIGEGVIEVKATNGDTHLGGDDWDQRVVEYLAKRFKGQYGIDLNQDKMAVQRLREAAEKAKIELSSSSETTINLPYITASAEGPLHLDEKLTRAQFQELTEDLLERCKTPFHQAVKDAGVKLSAIDHVILVGGSTRMPAVTDLVRELTGKDPHKGVNPDEVVAVGAALQAGVIRGDVKDVLLLDVTPLSLGIETKGGIMTKLIERNTTIPTRRSEIFTTATDNQPSVGIQVYQGEREIAAYNKKLGVFDLTGLPPAPRGVPQIEVAFDIDANGIMHVSAKDLATGREQKMTVTGGSALPKDEIDRMMREAEQHAEEDRKRREAAETRNQAEQLVYQTEKFLRENGDDVPAGTRSEVESAMTELKQQLERQGDTAALRAAADRLAAVSQQMGQAMYARTQPSSAEGAGQDGGTQGPAQDAPQDEESVVDAEIVDDDTSGQGDDRKGGAA</sequence>
<accession>A0ABX1A346</accession>
<dbReference type="HAMAP" id="MF_00332">
    <property type="entry name" value="DnaK"/>
    <property type="match status" value="1"/>
</dbReference>
<organism evidence="11 12">
    <name type="scientific">Streptomyces composti</name>
    <dbReference type="NCBI Taxonomy" id="2720025"/>
    <lineage>
        <taxon>Bacteria</taxon>
        <taxon>Bacillati</taxon>
        <taxon>Actinomycetota</taxon>
        <taxon>Actinomycetes</taxon>
        <taxon>Kitasatosporales</taxon>
        <taxon>Streptomycetaceae</taxon>
        <taxon>Streptomyces</taxon>
    </lineage>
</organism>